<dbReference type="Gene3D" id="1.10.10.10">
    <property type="entry name" value="Winged helix-like DNA-binding domain superfamily/Winged helix DNA-binding domain"/>
    <property type="match status" value="1"/>
</dbReference>
<organism evidence="5">
    <name type="scientific">bioreactor metagenome</name>
    <dbReference type="NCBI Taxonomy" id="1076179"/>
    <lineage>
        <taxon>unclassified sequences</taxon>
        <taxon>metagenomes</taxon>
        <taxon>ecological metagenomes</taxon>
    </lineage>
</organism>
<dbReference type="InterPro" id="IPR046335">
    <property type="entry name" value="LacI/GalR-like_sensor"/>
</dbReference>
<feature type="domain" description="Transcriptional regulator LacI/GalR-like sensor" evidence="4">
    <location>
        <begin position="378"/>
        <end position="529"/>
    </location>
</feature>
<evidence type="ECO:0000256" key="1">
    <source>
        <dbReference type="ARBA" id="ARBA00023015"/>
    </source>
</evidence>
<dbReference type="GO" id="GO:0003700">
    <property type="term" value="F:DNA-binding transcription factor activity"/>
    <property type="evidence" value="ECO:0007669"/>
    <property type="project" value="TreeGrafter"/>
</dbReference>
<dbReference type="AlphaFoldDB" id="A0A645AB61"/>
<dbReference type="SUPFAM" id="SSF53822">
    <property type="entry name" value="Periplasmic binding protein-like I"/>
    <property type="match status" value="1"/>
</dbReference>
<evidence type="ECO:0000256" key="2">
    <source>
        <dbReference type="ARBA" id="ARBA00023125"/>
    </source>
</evidence>
<gene>
    <name evidence="5" type="ORF">SDC9_96261</name>
</gene>
<evidence type="ECO:0000259" key="4">
    <source>
        <dbReference type="Pfam" id="PF13377"/>
    </source>
</evidence>
<dbReference type="Pfam" id="PF13377">
    <property type="entry name" value="Peripla_BP_3"/>
    <property type="match status" value="1"/>
</dbReference>
<protein>
    <recommendedName>
        <fullName evidence="4">Transcriptional regulator LacI/GalR-like sensor domain-containing protein</fullName>
    </recommendedName>
</protein>
<sequence length="560" mass="62684">MLIFEAEAQIEFIFEHGQARVADPGQDFAPVMHPDGFRFQREAEAVVAGAEAGSDPQCRGPEVWRKMVDARCNEIFSPVTDHSGVEDIGSRIGQSGIGHDRVARITAHDRTGMEFADFLRQFLERVVHGEISLIAGDIARPDQNYTGWQLELQGRRPGGGGSAARFAKKPIRKSTQELVKFLQRGKLCDMKGLRENQHRCAAAFLEERLNVTAPGGRLPALRELCLASGTKRDVMRGELKLLECRGRVKIVPRRGIFRSRGRNNTAQSEVWLFYDGRGTMGGSHGFVYGIFHTFELQAATDGVALKVARLTPEMLLRWPEFLRRNHVERLLLYGATHDWFREIASRYCDHVVEVLPRHTVSSGFAVVDSPEMSLIQLEYLFRLGHRRIGYIHNAELPRETSPVQHERLAAYYRIMAEHGLPVHPEWVFSGYCPPGVFGNRFHRMTGGAHPVSAVIVSGGFLPELYRTARAQLCEPGRDLGVMGCDEITDILTPEPTTVTNSPGDIARAAWRLLDDSVRGERPRIERSELRIHTGNTVGRISAAEFTAFPKPGSNDGPIRR</sequence>
<dbReference type="Gene3D" id="3.40.50.2300">
    <property type="match status" value="2"/>
</dbReference>
<accession>A0A645AB61</accession>
<keyword evidence="3" id="KW-0804">Transcription</keyword>
<keyword evidence="1" id="KW-0805">Transcription regulation</keyword>
<dbReference type="GO" id="GO:0000976">
    <property type="term" value="F:transcription cis-regulatory region binding"/>
    <property type="evidence" value="ECO:0007669"/>
    <property type="project" value="TreeGrafter"/>
</dbReference>
<proteinExistence type="predicted"/>
<dbReference type="CDD" id="cd06267">
    <property type="entry name" value="PBP1_LacI_sugar_binding-like"/>
    <property type="match status" value="1"/>
</dbReference>
<reference evidence="5" key="1">
    <citation type="submission" date="2019-08" db="EMBL/GenBank/DDBJ databases">
        <authorList>
            <person name="Kucharzyk K."/>
            <person name="Murdoch R.W."/>
            <person name="Higgins S."/>
            <person name="Loffler F."/>
        </authorList>
    </citation>
    <scope>NUCLEOTIDE SEQUENCE</scope>
</reference>
<dbReference type="InterPro" id="IPR036388">
    <property type="entry name" value="WH-like_DNA-bd_sf"/>
</dbReference>
<name>A0A645AB61_9ZZZZ</name>
<evidence type="ECO:0000256" key="3">
    <source>
        <dbReference type="ARBA" id="ARBA00023163"/>
    </source>
</evidence>
<keyword evidence="2" id="KW-0238">DNA-binding</keyword>
<evidence type="ECO:0000313" key="5">
    <source>
        <dbReference type="EMBL" id="MPM49531.1"/>
    </source>
</evidence>
<dbReference type="InterPro" id="IPR028082">
    <property type="entry name" value="Peripla_BP_I"/>
</dbReference>
<dbReference type="EMBL" id="VSSQ01012568">
    <property type="protein sequence ID" value="MPM49531.1"/>
    <property type="molecule type" value="Genomic_DNA"/>
</dbReference>
<comment type="caution">
    <text evidence="5">The sequence shown here is derived from an EMBL/GenBank/DDBJ whole genome shotgun (WGS) entry which is preliminary data.</text>
</comment>
<dbReference type="PANTHER" id="PTHR30146">
    <property type="entry name" value="LACI-RELATED TRANSCRIPTIONAL REPRESSOR"/>
    <property type="match status" value="1"/>
</dbReference>
<dbReference type="PANTHER" id="PTHR30146:SF109">
    <property type="entry name" value="HTH-TYPE TRANSCRIPTIONAL REGULATOR GALS"/>
    <property type="match status" value="1"/>
</dbReference>